<protein>
    <recommendedName>
        <fullName evidence="10">RH1 domain-containing protein</fullName>
    </recommendedName>
</protein>
<keyword evidence="9" id="KW-1185">Reference proteome</keyword>
<dbReference type="OMA" id="SFGQWAD"/>
<dbReference type="AlphaFoldDB" id="X1YTY2"/>
<keyword evidence="3 4" id="KW-0175">Coiled coil</keyword>
<dbReference type="GO" id="GO:0005737">
    <property type="term" value="C:cytoplasm"/>
    <property type="evidence" value="ECO:0007669"/>
    <property type="project" value="TreeGrafter"/>
</dbReference>
<dbReference type="Proteomes" id="UP000014760">
    <property type="component" value="Unassembled WGS sequence"/>
</dbReference>
<evidence type="ECO:0000313" key="9">
    <source>
        <dbReference type="Proteomes" id="UP000014760"/>
    </source>
</evidence>
<evidence type="ECO:0000256" key="3">
    <source>
        <dbReference type="ARBA" id="ARBA00023054"/>
    </source>
</evidence>
<dbReference type="CDD" id="cd14445">
    <property type="entry name" value="RILP-like"/>
    <property type="match status" value="1"/>
</dbReference>
<dbReference type="GO" id="GO:0031267">
    <property type="term" value="F:small GTPase binding"/>
    <property type="evidence" value="ECO:0007669"/>
    <property type="project" value="TreeGrafter"/>
</dbReference>
<feature type="domain" description="RH1" evidence="6">
    <location>
        <begin position="1"/>
        <end position="84"/>
    </location>
</feature>
<evidence type="ECO:0000259" key="7">
    <source>
        <dbReference type="PROSITE" id="PS51777"/>
    </source>
</evidence>
<dbReference type="Pfam" id="PF11461">
    <property type="entry name" value="RILP"/>
    <property type="match status" value="1"/>
</dbReference>
<evidence type="ECO:0000256" key="5">
    <source>
        <dbReference type="SAM" id="MobiDB-lite"/>
    </source>
</evidence>
<evidence type="ECO:0000256" key="1">
    <source>
        <dbReference type="ARBA" id="ARBA00022448"/>
    </source>
</evidence>
<feature type="region of interest" description="Disordered" evidence="5">
    <location>
        <begin position="312"/>
        <end position="345"/>
    </location>
</feature>
<evidence type="ECO:0000256" key="4">
    <source>
        <dbReference type="SAM" id="Coils"/>
    </source>
</evidence>
<evidence type="ECO:0000259" key="6">
    <source>
        <dbReference type="PROSITE" id="PS51776"/>
    </source>
</evidence>
<dbReference type="HOGENOM" id="CLU_044133_2_1_1"/>
<reference evidence="9" key="2">
    <citation type="journal article" date="2013" name="Nature">
        <title>Insights into bilaterian evolution from three spiralian genomes.</title>
        <authorList>
            <person name="Simakov O."/>
            <person name="Marletaz F."/>
            <person name="Cho S.J."/>
            <person name="Edsinger-Gonzales E."/>
            <person name="Havlak P."/>
            <person name="Hellsten U."/>
            <person name="Kuo D.H."/>
            <person name="Larsson T."/>
            <person name="Lv J."/>
            <person name="Arendt D."/>
            <person name="Savage R."/>
            <person name="Osoegawa K."/>
            <person name="de Jong P."/>
            <person name="Grimwood J."/>
            <person name="Chapman J.A."/>
            <person name="Shapiro H."/>
            <person name="Aerts A."/>
            <person name="Otillar R.P."/>
            <person name="Terry A.Y."/>
            <person name="Boore J.L."/>
            <person name="Grigoriev I.V."/>
            <person name="Lindberg D.R."/>
            <person name="Seaver E.C."/>
            <person name="Weisblat D.A."/>
            <person name="Putnam N.H."/>
            <person name="Rokhsar D.S."/>
        </authorList>
    </citation>
    <scope>NUCLEOTIDE SEQUENCE</scope>
    <source>
        <strain evidence="9">I ESC-2004</strain>
    </source>
</reference>
<feature type="coiled-coil region" evidence="4">
    <location>
        <begin position="57"/>
        <end position="242"/>
    </location>
</feature>
<dbReference type="GO" id="GO:0036064">
    <property type="term" value="C:ciliary basal body"/>
    <property type="evidence" value="ECO:0007669"/>
    <property type="project" value="TreeGrafter"/>
</dbReference>
<dbReference type="Gene3D" id="1.20.58.1770">
    <property type="match status" value="1"/>
</dbReference>
<dbReference type="InterPro" id="IPR034743">
    <property type="entry name" value="RH1"/>
</dbReference>
<feature type="domain" description="RH2" evidence="7">
    <location>
        <begin position="275"/>
        <end position="344"/>
    </location>
</feature>
<evidence type="ECO:0000313" key="8">
    <source>
        <dbReference type="EnsemblMetazoa" id="CapteP107521"/>
    </source>
</evidence>
<proteinExistence type="predicted"/>
<evidence type="ECO:0000256" key="2">
    <source>
        <dbReference type="ARBA" id="ARBA00022927"/>
    </source>
</evidence>
<dbReference type="Gene3D" id="6.10.230.10">
    <property type="match status" value="1"/>
</dbReference>
<dbReference type="GO" id="GO:0060271">
    <property type="term" value="P:cilium assembly"/>
    <property type="evidence" value="ECO:0007669"/>
    <property type="project" value="TreeGrafter"/>
</dbReference>
<dbReference type="InterPro" id="IPR034744">
    <property type="entry name" value="RH2"/>
</dbReference>
<dbReference type="EMBL" id="AMQN01000480">
    <property type="status" value="NOT_ANNOTATED_CDS"/>
    <property type="molecule type" value="Genomic_DNA"/>
</dbReference>
<dbReference type="Pfam" id="PF09744">
    <property type="entry name" value="RH1"/>
    <property type="match status" value="1"/>
</dbReference>
<dbReference type="GO" id="GO:0051959">
    <property type="term" value="F:dynein light intermediate chain binding"/>
    <property type="evidence" value="ECO:0007669"/>
    <property type="project" value="TreeGrafter"/>
</dbReference>
<dbReference type="OrthoDB" id="10069524at2759"/>
<keyword evidence="2" id="KW-0653">Protein transport</keyword>
<reference evidence="8" key="3">
    <citation type="submission" date="2015-06" db="UniProtKB">
        <authorList>
            <consortium name="EnsemblMetazoa"/>
        </authorList>
    </citation>
    <scope>IDENTIFICATION</scope>
</reference>
<dbReference type="EnsemblMetazoa" id="CapteT107521">
    <property type="protein sequence ID" value="CapteP107521"/>
    <property type="gene ID" value="CapteG107521"/>
</dbReference>
<dbReference type="PANTHER" id="PTHR21502:SF4">
    <property type="entry name" value="RILP-LIKE PROTEIN HOMOLOG"/>
    <property type="match status" value="1"/>
</dbReference>
<keyword evidence="1" id="KW-0813">Transport</keyword>
<dbReference type="InterPro" id="IPR051241">
    <property type="entry name" value="DZIP_RILPL"/>
</dbReference>
<dbReference type="PANTHER" id="PTHR21502">
    <property type="entry name" value="ZINC FINGER PROTEIN DZIP1"/>
    <property type="match status" value="1"/>
</dbReference>
<dbReference type="SUPFAM" id="SSF161256">
    <property type="entry name" value="RILP dimerisation region"/>
    <property type="match status" value="1"/>
</dbReference>
<feature type="compositionally biased region" description="Basic and acidic residues" evidence="5">
    <location>
        <begin position="326"/>
        <end position="345"/>
    </location>
</feature>
<evidence type="ECO:0008006" key="10">
    <source>
        <dbReference type="Google" id="ProtNLM"/>
    </source>
</evidence>
<dbReference type="GO" id="GO:0046983">
    <property type="term" value="F:protein dimerization activity"/>
    <property type="evidence" value="ECO:0007669"/>
    <property type="project" value="InterPro"/>
</dbReference>
<dbReference type="InterPro" id="IPR021563">
    <property type="entry name" value="RILP_dimer"/>
</dbReference>
<name>X1YTY2_CAPTE</name>
<sequence length="345" mass="40783">MASETDTLSPVDVYDIAATIGKEFEKIIDNYGPEAVTELMPKIITVLEHLEILSNNNQKENAEISELRFSIERLQADKKAKHEERMKYEKELEQIEETWRNESQQLAARVTQLHDENRRLRAAMQEKEGENEKFQRQSQILVLVPLLRFSLQKNFEKDANDLRIKCHEYRDRVRVLQRDLGQKNMDVEAMQLQLERLARLNADYRRKTTLNQRQAETLIQEKSDLQAQLHDKEQHITRIKDRLNTHDMSASVEGSLLTTPRTSGKMLIDMKDPDRPRFTLHELREVLQERNELKTKLIEVEEELHFYKPEAEIDDFDRPVQGPINKEPDEKLFPDRYKESGIRKL</sequence>
<reference evidence="9" key="1">
    <citation type="submission" date="2012-12" db="EMBL/GenBank/DDBJ databases">
        <authorList>
            <person name="Hellsten U."/>
            <person name="Grimwood J."/>
            <person name="Chapman J.A."/>
            <person name="Shapiro H."/>
            <person name="Aerts A."/>
            <person name="Otillar R.P."/>
            <person name="Terry A.Y."/>
            <person name="Boore J.L."/>
            <person name="Simakov O."/>
            <person name="Marletaz F."/>
            <person name="Cho S.-J."/>
            <person name="Edsinger-Gonzales E."/>
            <person name="Havlak P."/>
            <person name="Kuo D.-H."/>
            <person name="Larsson T."/>
            <person name="Lv J."/>
            <person name="Arendt D."/>
            <person name="Savage R."/>
            <person name="Osoegawa K."/>
            <person name="de Jong P."/>
            <person name="Lindberg D.R."/>
            <person name="Seaver E.C."/>
            <person name="Weisblat D.A."/>
            <person name="Putnam N.H."/>
            <person name="Grigoriev I.V."/>
            <person name="Rokhsar D.S."/>
        </authorList>
    </citation>
    <scope>NUCLEOTIDE SEQUENCE</scope>
    <source>
        <strain evidence="9">I ESC-2004</strain>
    </source>
</reference>
<organism evidence="8 9">
    <name type="scientific">Capitella teleta</name>
    <name type="common">Polychaete worm</name>
    <dbReference type="NCBI Taxonomy" id="283909"/>
    <lineage>
        <taxon>Eukaryota</taxon>
        <taxon>Metazoa</taxon>
        <taxon>Spiralia</taxon>
        <taxon>Lophotrochozoa</taxon>
        <taxon>Annelida</taxon>
        <taxon>Polychaeta</taxon>
        <taxon>Sedentaria</taxon>
        <taxon>Scolecida</taxon>
        <taxon>Capitellidae</taxon>
        <taxon>Capitella</taxon>
    </lineage>
</organism>
<dbReference type="GO" id="GO:0015031">
    <property type="term" value="P:protein transport"/>
    <property type="evidence" value="ECO:0007669"/>
    <property type="project" value="UniProtKB-KW"/>
</dbReference>
<accession>X1YTY2</accession>
<dbReference type="PROSITE" id="PS51777">
    <property type="entry name" value="RH2"/>
    <property type="match status" value="1"/>
</dbReference>
<dbReference type="PROSITE" id="PS51776">
    <property type="entry name" value="RH1"/>
    <property type="match status" value="1"/>
</dbReference>